<dbReference type="InterPro" id="IPR003439">
    <property type="entry name" value="ABC_transporter-like_ATP-bd"/>
</dbReference>
<dbReference type="PANTHER" id="PTHR43394">
    <property type="entry name" value="ATP-DEPENDENT PERMEASE MDL1, MITOCHONDRIAL"/>
    <property type="match status" value="1"/>
</dbReference>
<feature type="transmembrane region" description="Helical" evidence="6">
    <location>
        <begin position="249"/>
        <end position="269"/>
    </location>
</feature>
<dbReference type="Gene3D" id="3.40.50.300">
    <property type="entry name" value="P-loop containing nucleotide triphosphate hydrolases"/>
    <property type="match status" value="1"/>
</dbReference>
<dbReference type="Pfam" id="PF00664">
    <property type="entry name" value="ABC_membrane"/>
    <property type="match status" value="1"/>
</dbReference>
<feature type="transmembrane region" description="Helical" evidence="6">
    <location>
        <begin position="59"/>
        <end position="78"/>
    </location>
</feature>
<dbReference type="SUPFAM" id="SSF52540">
    <property type="entry name" value="P-loop containing nucleoside triphosphate hydrolases"/>
    <property type="match status" value="1"/>
</dbReference>
<accession>A0ABT0FLM2</accession>
<evidence type="ECO:0000256" key="2">
    <source>
        <dbReference type="ARBA" id="ARBA00022692"/>
    </source>
</evidence>
<sequence length="759" mass="78222">MPDLRSPLRYLWWNARRQAPSLLAGISYATLWWLVQALMPAVLGQGIEAVTAKDTQALLTWAAVLFGLGLVQAFTGVMRHRMAVYNWLAAAYRTVQLTTRQAARLGATLPKRLSTGEVVSVGNSDIAHIGSSMDILLRGAGSVVAIITVTVILISTSLPLGLLVLFGVPLMAVAVGPLLKPLHRRQARQRELTGELSTRAADIVAGLRVLRGIGGEQVFAGRYREESQRVRHAGVRVARVESVLEGAQILLPGLLIAIVTGIGASFAVAGEIPTGQLVAFYLYAVFLIGPLRTLTEMADKLTKGHVAAGRVIRILAIEPEIKGGKASSGGGVLRDSYSGVTVQPGVLTAVAASSPEDAIAIADRLGRYAEGDVTFGSAELSTLPVDEVRRRILVADNNARLFTGRLRDELDIHASSAPMPSDRVPSVPVPSVPVPPVPVSSDGVPTVHAPTARPSTAGMPVGGSSVGGSSVVGASATGASTTGAASVGPAAVGSSVGGSSVGGSTVVGTSMVDGPVDGGSKGDGSEGPRAKGDGSEGSGPEGSGPEGFGSERGGSGVGASASDAPEGNAWAADREAADREAADREAADREAADREAADRGSVGRGSVGRGSVVGGADGCAVAGDEERVREALYVACAEDIVEALPDGLDTWVAEAGREFSGGQQQRLRLARALVADPEVLILVEPTSAVDAHSEARIARRLAESRAGRTTLICTTSPLVLDRTDHVIYVEDGRVLAEGTHRQLLDTSPEYASTVTRGED</sequence>
<gene>
    <name evidence="9" type="ORF">MF672_004590</name>
</gene>
<evidence type="ECO:0000256" key="3">
    <source>
        <dbReference type="ARBA" id="ARBA00022989"/>
    </source>
</evidence>
<protein>
    <submittedName>
        <fullName evidence="9">ABC transporter transmembrane domain-containing protein</fullName>
    </submittedName>
</protein>
<dbReference type="PROSITE" id="PS00211">
    <property type="entry name" value="ABC_TRANSPORTER_1"/>
    <property type="match status" value="1"/>
</dbReference>
<proteinExistence type="predicted"/>
<dbReference type="Proteomes" id="UP001317259">
    <property type="component" value="Unassembled WGS sequence"/>
</dbReference>
<dbReference type="PROSITE" id="PS50929">
    <property type="entry name" value="ABC_TM1F"/>
    <property type="match status" value="1"/>
</dbReference>
<dbReference type="PROSITE" id="PS50893">
    <property type="entry name" value="ABC_TRANSPORTER_2"/>
    <property type="match status" value="1"/>
</dbReference>
<keyword evidence="10" id="KW-1185">Reference proteome</keyword>
<dbReference type="Gene3D" id="1.20.1560.10">
    <property type="entry name" value="ABC transporter type 1, transmembrane domain"/>
    <property type="match status" value="1"/>
</dbReference>
<keyword evidence="3 6" id="KW-1133">Transmembrane helix</keyword>
<evidence type="ECO:0000313" key="10">
    <source>
        <dbReference type="Proteomes" id="UP001317259"/>
    </source>
</evidence>
<feature type="compositionally biased region" description="Gly residues" evidence="5">
    <location>
        <begin position="602"/>
        <end position="616"/>
    </location>
</feature>
<keyword evidence="4 6" id="KW-0472">Membrane</keyword>
<keyword evidence="2 6" id="KW-0812">Transmembrane</keyword>
<dbReference type="InterPro" id="IPR039421">
    <property type="entry name" value="Type_1_exporter"/>
</dbReference>
<feature type="transmembrane region" description="Helical" evidence="6">
    <location>
        <begin position="21"/>
        <end position="39"/>
    </location>
</feature>
<dbReference type="SUPFAM" id="SSF90123">
    <property type="entry name" value="ABC transporter transmembrane region"/>
    <property type="match status" value="1"/>
</dbReference>
<dbReference type="InterPro" id="IPR036640">
    <property type="entry name" value="ABC1_TM_sf"/>
</dbReference>
<evidence type="ECO:0000259" key="7">
    <source>
        <dbReference type="PROSITE" id="PS50893"/>
    </source>
</evidence>
<evidence type="ECO:0000256" key="4">
    <source>
        <dbReference type="ARBA" id="ARBA00023136"/>
    </source>
</evidence>
<feature type="compositionally biased region" description="Basic and acidic residues" evidence="5">
    <location>
        <begin position="572"/>
        <end position="598"/>
    </location>
</feature>
<feature type="compositionally biased region" description="Low complexity" evidence="5">
    <location>
        <begin position="467"/>
        <end position="494"/>
    </location>
</feature>
<feature type="compositionally biased region" description="Gly residues" evidence="5">
    <location>
        <begin position="535"/>
        <end position="557"/>
    </location>
</feature>
<feature type="compositionally biased region" description="Low complexity" evidence="5">
    <location>
        <begin position="502"/>
        <end position="512"/>
    </location>
</feature>
<dbReference type="InterPro" id="IPR011527">
    <property type="entry name" value="ABC1_TM_dom"/>
</dbReference>
<dbReference type="InterPro" id="IPR027417">
    <property type="entry name" value="P-loop_NTPase"/>
</dbReference>
<dbReference type="EMBL" id="JAKRKC020000001">
    <property type="protein sequence ID" value="MCK2213078.1"/>
    <property type="molecule type" value="Genomic_DNA"/>
</dbReference>
<feature type="transmembrane region" description="Helical" evidence="6">
    <location>
        <begin position="275"/>
        <end position="294"/>
    </location>
</feature>
<comment type="caution">
    <text evidence="9">The sequence shown here is derived from an EMBL/GenBank/DDBJ whole genome shotgun (WGS) entry which is preliminary data.</text>
</comment>
<evidence type="ECO:0000256" key="6">
    <source>
        <dbReference type="SAM" id="Phobius"/>
    </source>
</evidence>
<dbReference type="CDD" id="cd07346">
    <property type="entry name" value="ABC_6TM_exporters"/>
    <property type="match status" value="1"/>
</dbReference>
<dbReference type="InterPro" id="IPR017871">
    <property type="entry name" value="ABC_transporter-like_CS"/>
</dbReference>
<dbReference type="PANTHER" id="PTHR43394:SF1">
    <property type="entry name" value="ATP-BINDING CASSETTE SUB-FAMILY B MEMBER 10, MITOCHONDRIAL"/>
    <property type="match status" value="1"/>
</dbReference>
<dbReference type="Pfam" id="PF00005">
    <property type="entry name" value="ABC_tran"/>
    <property type="match status" value="1"/>
</dbReference>
<feature type="transmembrane region" description="Helical" evidence="6">
    <location>
        <begin position="135"/>
        <end position="154"/>
    </location>
</feature>
<feature type="region of interest" description="Disordered" evidence="5">
    <location>
        <begin position="436"/>
        <end position="616"/>
    </location>
</feature>
<evidence type="ECO:0000313" key="9">
    <source>
        <dbReference type="EMBL" id="MCK2213078.1"/>
    </source>
</evidence>
<feature type="compositionally biased region" description="Basic and acidic residues" evidence="5">
    <location>
        <begin position="523"/>
        <end position="534"/>
    </location>
</feature>
<evidence type="ECO:0000256" key="5">
    <source>
        <dbReference type="SAM" id="MobiDB-lite"/>
    </source>
</evidence>
<name>A0ABT0FLM2_9ACTN</name>
<feature type="domain" description="ABC transmembrane type-1" evidence="8">
    <location>
        <begin position="23"/>
        <end position="303"/>
    </location>
</feature>
<organism evidence="9 10">
    <name type="scientific">Actinomadura luzonensis</name>
    <dbReference type="NCBI Taxonomy" id="2805427"/>
    <lineage>
        <taxon>Bacteria</taxon>
        <taxon>Bacillati</taxon>
        <taxon>Actinomycetota</taxon>
        <taxon>Actinomycetes</taxon>
        <taxon>Streptosporangiales</taxon>
        <taxon>Thermomonosporaceae</taxon>
        <taxon>Actinomadura</taxon>
    </lineage>
</organism>
<evidence type="ECO:0000256" key="1">
    <source>
        <dbReference type="ARBA" id="ARBA00004651"/>
    </source>
</evidence>
<evidence type="ECO:0000259" key="8">
    <source>
        <dbReference type="PROSITE" id="PS50929"/>
    </source>
</evidence>
<feature type="domain" description="ABC transporter" evidence="7">
    <location>
        <begin position="501"/>
        <end position="756"/>
    </location>
</feature>
<reference evidence="9 10" key="1">
    <citation type="submission" date="2022-04" db="EMBL/GenBank/DDBJ databases">
        <title>Genome draft of Actinomadura sp. ATCC 31491.</title>
        <authorList>
            <person name="Shi X."/>
            <person name="Du Y."/>
        </authorList>
    </citation>
    <scope>NUCLEOTIDE SEQUENCE [LARGE SCALE GENOMIC DNA]</scope>
    <source>
        <strain evidence="9 10">ATCC 31491</strain>
    </source>
</reference>
<comment type="subcellular location">
    <subcellularLocation>
        <location evidence="1">Cell membrane</location>
        <topology evidence="1">Multi-pass membrane protein</topology>
    </subcellularLocation>
</comment>